<dbReference type="AlphaFoldDB" id="A0A0L0D8Y1"/>
<keyword evidence="3" id="KW-1185">Reference proteome</keyword>
<sequence length="247" mass="26025">MDEAVIAESIAHNDVKQLSEVVPPAPADVSWAVVEAAVAAGADKCVAYLIQGRDDECLSVVRTLLREETARGSLAGIMAVDGYGQTAMEISAAAEEAARAAKAARKRNGAADEDEHVPLWKPISGPITRGLLVAAEEQAAGLGYEREVLARSRVWAFAVGAMKLLLLALAIGLCMHGLRAARKYVGDAAVAGCKARAAGDPLPTVRWVFIHTKGGGITIANLIFGFLKSVALNEYPDGCRLVDDYES</sequence>
<keyword evidence="1" id="KW-0472">Membrane</keyword>
<organism evidence="2 3">
    <name type="scientific">Thecamonas trahens ATCC 50062</name>
    <dbReference type="NCBI Taxonomy" id="461836"/>
    <lineage>
        <taxon>Eukaryota</taxon>
        <taxon>Apusozoa</taxon>
        <taxon>Apusomonadida</taxon>
        <taxon>Apusomonadidae</taxon>
        <taxon>Thecamonas</taxon>
    </lineage>
</organism>
<dbReference type="Proteomes" id="UP000054408">
    <property type="component" value="Unassembled WGS sequence"/>
</dbReference>
<keyword evidence="1" id="KW-0812">Transmembrane</keyword>
<reference evidence="2 3" key="1">
    <citation type="submission" date="2010-05" db="EMBL/GenBank/DDBJ databases">
        <title>The Genome Sequence of Thecamonas trahens ATCC 50062.</title>
        <authorList>
            <consortium name="The Broad Institute Genome Sequencing Platform"/>
            <person name="Russ C."/>
            <person name="Cuomo C."/>
            <person name="Shea T."/>
            <person name="Young S.K."/>
            <person name="Zeng Q."/>
            <person name="Koehrsen M."/>
            <person name="Haas B."/>
            <person name="Borodovsky M."/>
            <person name="Guigo R."/>
            <person name="Alvarado L."/>
            <person name="Berlin A."/>
            <person name="Bochicchio J."/>
            <person name="Borenstein D."/>
            <person name="Chapman S."/>
            <person name="Chen Z."/>
            <person name="Freedman E."/>
            <person name="Gellesch M."/>
            <person name="Goldberg J."/>
            <person name="Griggs A."/>
            <person name="Gujja S."/>
            <person name="Heilman E."/>
            <person name="Heiman D."/>
            <person name="Hepburn T."/>
            <person name="Howarth C."/>
            <person name="Jen D."/>
            <person name="Larson L."/>
            <person name="Mehta T."/>
            <person name="Park D."/>
            <person name="Pearson M."/>
            <person name="Roberts A."/>
            <person name="Saif S."/>
            <person name="Shenoy N."/>
            <person name="Sisk P."/>
            <person name="Stolte C."/>
            <person name="Sykes S."/>
            <person name="Thomson T."/>
            <person name="Walk T."/>
            <person name="White J."/>
            <person name="Yandava C."/>
            <person name="Burger G."/>
            <person name="Gray M.W."/>
            <person name="Holland P.W.H."/>
            <person name="King N."/>
            <person name="Lang F.B.F."/>
            <person name="Roger A.J."/>
            <person name="Ruiz-Trillo I."/>
            <person name="Lander E."/>
            <person name="Nusbaum C."/>
        </authorList>
    </citation>
    <scope>NUCLEOTIDE SEQUENCE [LARGE SCALE GENOMIC DNA]</scope>
    <source>
        <strain evidence="2 3">ATCC 50062</strain>
    </source>
</reference>
<dbReference type="GeneID" id="25564119"/>
<feature type="transmembrane region" description="Helical" evidence="1">
    <location>
        <begin position="154"/>
        <end position="174"/>
    </location>
</feature>
<evidence type="ECO:0000313" key="3">
    <source>
        <dbReference type="Proteomes" id="UP000054408"/>
    </source>
</evidence>
<proteinExistence type="predicted"/>
<accession>A0A0L0D8Y1</accession>
<gene>
    <name evidence="2" type="ORF">AMSG_04582</name>
</gene>
<dbReference type="RefSeq" id="XP_013758257.1">
    <property type="nucleotide sequence ID" value="XM_013902803.1"/>
</dbReference>
<evidence type="ECO:0000313" key="2">
    <source>
        <dbReference type="EMBL" id="KNC48837.1"/>
    </source>
</evidence>
<keyword evidence="1" id="KW-1133">Transmembrane helix</keyword>
<evidence type="ECO:0000256" key="1">
    <source>
        <dbReference type="SAM" id="Phobius"/>
    </source>
</evidence>
<protein>
    <submittedName>
        <fullName evidence="2">Uncharacterized protein</fullName>
    </submittedName>
</protein>
<name>A0A0L0D8Y1_THETB</name>
<dbReference type="EMBL" id="GL349452">
    <property type="protein sequence ID" value="KNC48837.1"/>
    <property type="molecule type" value="Genomic_DNA"/>
</dbReference>